<proteinExistence type="predicted"/>
<accession>A0ACB8QIW6</accession>
<sequence>MTPPIIPRFRRIIGQGKTEQTEDINLKTVATTVIQTRPVKIEDDGVSLDHLAIVEGWETFAIPTSPLIPSTPSLANSGSDVDELLLPSPYTSPPHRVQEFSKAKLDDYIIPRGRLRRANGQTPLLRGVKQSLNQYLRTVASPKIVSIPKSEPSSPYRCVTSIVDQASLAPQARLSPCRPPTSDDDDFDQAVRKLYDPLGECFDPVLREQPADKVTEMMEVPLLSEPSVHVRYGVAPESLQSLVRILRPVRGIKPLNIELSWRPFDFQDKMPTHDDIARTNGLHELISSADPDAIDQRVLRDVLQQANGQERSTQELYADDLQRALAASPTRPADSASSSGGSPGSLPIADYSEDLAPTERGDGQEPFAPLSLDSQSASLVPAYFSQLEQSQSSVFPDGSGLSPRSSEASLLAPREHEAPRQHLVMSSLSQFLEILGRSGVVLQDPNVESDSIERRLASEPQNTGSFVVPAEVINDHTLQLPETLAPSEINHVILASLQLMRDRLVLHAMASPARRIYVSEREMLNGADLALSCEVAVILFPLAHLPSGCNDLKARLDTLSWSFSRILVILESYTGPQGAQYAFTPPVVKAVKRLHRNLTISEAYKTKSADTTISFAYPDTVEKAADFVLFAGEGALGNGWVDDGSWLLNEQDDESSLGSVPGMNAFASAILLSQTSLDRFLSTEPEERLAFSPLVGERRILCLNAWLSDREKYMYSSENDPSFPFT</sequence>
<dbReference type="EMBL" id="MU273587">
    <property type="protein sequence ID" value="KAI0031251.1"/>
    <property type="molecule type" value="Genomic_DNA"/>
</dbReference>
<name>A0ACB8QIW6_9AGAM</name>
<evidence type="ECO:0000313" key="2">
    <source>
        <dbReference type="Proteomes" id="UP000814128"/>
    </source>
</evidence>
<protein>
    <submittedName>
        <fullName evidence="1">Uncharacterized protein</fullName>
    </submittedName>
</protein>
<reference evidence="1" key="1">
    <citation type="submission" date="2021-02" db="EMBL/GenBank/DDBJ databases">
        <authorList>
            <consortium name="DOE Joint Genome Institute"/>
            <person name="Ahrendt S."/>
            <person name="Looney B.P."/>
            <person name="Miyauchi S."/>
            <person name="Morin E."/>
            <person name="Drula E."/>
            <person name="Courty P.E."/>
            <person name="Chicoki N."/>
            <person name="Fauchery L."/>
            <person name="Kohler A."/>
            <person name="Kuo A."/>
            <person name="Labutti K."/>
            <person name="Pangilinan J."/>
            <person name="Lipzen A."/>
            <person name="Riley R."/>
            <person name="Andreopoulos W."/>
            <person name="He G."/>
            <person name="Johnson J."/>
            <person name="Barry K.W."/>
            <person name="Grigoriev I.V."/>
            <person name="Nagy L."/>
            <person name="Hibbett D."/>
            <person name="Henrissat B."/>
            <person name="Matheny P.B."/>
            <person name="Labbe J."/>
            <person name="Martin F."/>
        </authorList>
    </citation>
    <scope>NUCLEOTIDE SEQUENCE</scope>
    <source>
        <strain evidence="1">EC-137</strain>
    </source>
</reference>
<organism evidence="1 2">
    <name type="scientific">Vararia minispora EC-137</name>
    <dbReference type="NCBI Taxonomy" id="1314806"/>
    <lineage>
        <taxon>Eukaryota</taxon>
        <taxon>Fungi</taxon>
        <taxon>Dikarya</taxon>
        <taxon>Basidiomycota</taxon>
        <taxon>Agaricomycotina</taxon>
        <taxon>Agaricomycetes</taxon>
        <taxon>Russulales</taxon>
        <taxon>Lachnocladiaceae</taxon>
        <taxon>Vararia</taxon>
    </lineage>
</organism>
<dbReference type="Proteomes" id="UP000814128">
    <property type="component" value="Unassembled WGS sequence"/>
</dbReference>
<comment type="caution">
    <text evidence="1">The sequence shown here is derived from an EMBL/GenBank/DDBJ whole genome shotgun (WGS) entry which is preliminary data.</text>
</comment>
<gene>
    <name evidence="1" type="ORF">K488DRAFT_86994</name>
</gene>
<evidence type="ECO:0000313" key="1">
    <source>
        <dbReference type="EMBL" id="KAI0031251.1"/>
    </source>
</evidence>
<keyword evidence="2" id="KW-1185">Reference proteome</keyword>
<reference evidence="1" key="2">
    <citation type="journal article" date="2022" name="New Phytol.">
        <title>Evolutionary transition to the ectomycorrhizal habit in the genomes of a hyperdiverse lineage of mushroom-forming fungi.</title>
        <authorList>
            <person name="Looney B."/>
            <person name="Miyauchi S."/>
            <person name="Morin E."/>
            <person name="Drula E."/>
            <person name="Courty P.E."/>
            <person name="Kohler A."/>
            <person name="Kuo A."/>
            <person name="LaButti K."/>
            <person name="Pangilinan J."/>
            <person name="Lipzen A."/>
            <person name="Riley R."/>
            <person name="Andreopoulos W."/>
            <person name="He G."/>
            <person name="Johnson J."/>
            <person name="Nolan M."/>
            <person name="Tritt A."/>
            <person name="Barry K.W."/>
            <person name="Grigoriev I.V."/>
            <person name="Nagy L.G."/>
            <person name="Hibbett D."/>
            <person name="Henrissat B."/>
            <person name="Matheny P.B."/>
            <person name="Labbe J."/>
            <person name="Martin F.M."/>
        </authorList>
    </citation>
    <scope>NUCLEOTIDE SEQUENCE</scope>
    <source>
        <strain evidence="1">EC-137</strain>
    </source>
</reference>